<dbReference type="CDD" id="cd05481">
    <property type="entry name" value="retropepsin_like_LTR_1"/>
    <property type="match status" value="1"/>
</dbReference>
<dbReference type="EMBL" id="CACVKT020009064">
    <property type="protein sequence ID" value="CAC5420012.1"/>
    <property type="molecule type" value="Genomic_DNA"/>
</dbReference>
<evidence type="ECO:0000313" key="5">
    <source>
        <dbReference type="Proteomes" id="UP000507470"/>
    </source>
</evidence>
<protein>
    <recommendedName>
        <fullName evidence="6">Endonuclease</fullName>
    </recommendedName>
</protein>
<dbReference type="PANTHER" id="PTHR37984">
    <property type="entry name" value="PROTEIN CBG26694"/>
    <property type="match status" value="1"/>
</dbReference>
<name>A0A6J8EJT0_MYTCO</name>
<dbReference type="InterPro" id="IPR043502">
    <property type="entry name" value="DNA/RNA_pol_sf"/>
</dbReference>
<dbReference type="InterPro" id="IPR001878">
    <property type="entry name" value="Znf_CCHC"/>
</dbReference>
<dbReference type="InterPro" id="IPR041588">
    <property type="entry name" value="Integrase_H2C2"/>
</dbReference>
<dbReference type="InterPro" id="IPR036397">
    <property type="entry name" value="RNaseH_sf"/>
</dbReference>
<dbReference type="Gene3D" id="3.30.70.270">
    <property type="match status" value="2"/>
</dbReference>
<evidence type="ECO:0008006" key="6">
    <source>
        <dbReference type="Google" id="ProtNLM"/>
    </source>
</evidence>
<dbReference type="FunFam" id="3.10.20.370:FF:000001">
    <property type="entry name" value="Retrovirus-related Pol polyprotein from transposon 17.6-like protein"/>
    <property type="match status" value="1"/>
</dbReference>
<proteinExistence type="predicted"/>
<feature type="compositionally biased region" description="Low complexity" evidence="1">
    <location>
        <begin position="1313"/>
        <end position="1329"/>
    </location>
</feature>
<dbReference type="Gene3D" id="2.40.70.10">
    <property type="entry name" value="Acid Proteases"/>
    <property type="match status" value="1"/>
</dbReference>
<dbReference type="PROSITE" id="PS50878">
    <property type="entry name" value="RT_POL"/>
    <property type="match status" value="1"/>
</dbReference>
<dbReference type="PANTHER" id="PTHR37984:SF8">
    <property type="entry name" value="CCHC-TYPE DOMAIN-CONTAINING PROTEIN"/>
    <property type="match status" value="1"/>
</dbReference>
<dbReference type="Pfam" id="PF17919">
    <property type="entry name" value="RT_RNaseH_2"/>
    <property type="match status" value="1"/>
</dbReference>
<dbReference type="FunFam" id="1.10.340.70:FF:000003">
    <property type="entry name" value="Protein CBG25708"/>
    <property type="match status" value="1"/>
</dbReference>
<dbReference type="FunFam" id="3.30.70.270:FF:000026">
    <property type="entry name" value="Transposon Ty3-G Gag-Pol polyprotein"/>
    <property type="match status" value="1"/>
</dbReference>
<dbReference type="InterPro" id="IPR021109">
    <property type="entry name" value="Peptidase_aspartic_dom_sf"/>
</dbReference>
<feature type="domain" description="Integrase catalytic" evidence="3">
    <location>
        <begin position="1029"/>
        <end position="1190"/>
    </location>
</feature>
<feature type="compositionally biased region" description="Basic residues" evidence="1">
    <location>
        <begin position="1330"/>
        <end position="1339"/>
    </location>
</feature>
<dbReference type="GO" id="GO:0015074">
    <property type="term" value="P:DNA integration"/>
    <property type="evidence" value="ECO:0007669"/>
    <property type="project" value="InterPro"/>
</dbReference>
<sequence length="1346" mass="155935">MDKLRAPEKFNVEARNLADAWKRWKEEVELYIDLTMDSEDEKAKVKMFLYLVGNQGREVYETLTFERPPNERTFTQVLEAFENHCNPKKNETVERYMFNMRNQRQDETFDKYITELKLLASTCNYGALNDSLVRDRIVCGISNSNLRERLLRTLDLTLDKTMQLGRAAELTKERIKTLENPTAASNTEVNAKQGTYVKHEKQQYRNNSSCKYCGRKHEHSRSSCPAYGQTCRKCGKTNHFESVCQSGKITKTRRPHQVRTLSDDHASEDYDSDEFFEIKAVTLVPINTVDGKNSRHVYATMNIVGNKIMPVRFQLDSGATCNIINSNALKELGIKELKKTSQVLKMYNNTTIKPLGTCQLKLINPKNDAKFKAEFIVVKDKTLTPLLGNKTVQAMNLMTIHYENIKSVQQGAPMSPDSYKPIDKANVLKEYEDVFEGTGLLEGKYHLELNENAQPVVHPPRKVPVAIKDQLQTELNRLCDMNIITQVTKPTPWVSSLVTVVKPNKLRVCIDPKHLNQHIKRSHYPLHTIDDLLPELSNAKIFSVVDAKNGFWHVQLDEESSYLTTFNTPFGRYRWLRMPFGITSAPEEYQRRQDQAVEGLPGVKSIIDDILIYGEGKTEEEAIKDHDRKFRLLMERCRERNLKLNKDKLKLKMKEVKFIGHLITNKGLKMDPEKVRAVLEMPKPTDVSGVRRLVGFVTYLSKFLPKLSHICEPLRKLTLKDSEFCWLENHDKALNEIKTLVTSEPVLKYYDPNMELTLQSDASETGLGAAILQANQPIAYASRALTDTETRYAQIEKELLSVVFGLQKFHQYTYGRNVYVTSDHKPLESILKKPLHCAPKRLQRMMLQLQKYNIQLVYKPGKEMYLADTLSRAYLKDKHTESESEEIEAINMIKDLAISEERLKEIQQHTETDAQLQKLKHVIQSGWPDIKSDVSHDIHIYFDIRDELTVQNGLIFKGERVIIPKTLRSDMIRRIHSSHIGVEGCLRRARESLYWPGLNSEVKDFILRCETCRTYERKQRKEPLISHEVPLRPWAKVGIDLMTFETRNYLITVDYFSNFWEIDYLENTLATTVIHKLRAQFARYGIPDTCFSDNGPQFNCVEFRNFAKEWDFSHETSSPYYPQSNGKVEHAVQTAKSLMRKGKHAQSDPYLAILDFRNTPTQGFETSPAQRLMNRRTKTLIPTKESLLKPKIEGQNVQKEIQYSKERQAHYYNQGAKELSSLKEGDVVRVEPANKYQKTWEKGTVNQKVNERSYEINIKGKTFRRNRRQLLKTSENTSGEKEQFNSESNEFEDDEQFDHVEQQENCNNNTIPQQSLQQNTLDNNTTTRTRSGRQIKRPSKYNDFVS</sequence>
<dbReference type="CDD" id="cd01647">
    <property type="entry name" value="RT_LTR"/>
    <property type="match status" value="1"/>
</dbReference>
<evidence type="ECO:0000256" key="1">
    <source>
        <dbReference type="SAM" id="MobiDB-lite"/>
    </source>
</evidence>
<dbReference type="SUPFAM" id="SSF50630">
    <property type="entry name" value="Acid proteases"/>
    <property type="match status" value="1"/>
</dbReference>
<dbReference type="Gene3D" id="3.30.420.10">
    <property type="entry name" value="Ribonuclease H-like superfamily/Ribonuclease H"/>
    <property type="match status" value="1"/>
</dbReference>
<dbReference type="InterPro" id="IPR043128">
    <property type="entry name" value="Rev_trsase/Diguanyl_cyclase"/>
</dbReference>
<feature type="region of interest" description="Disordered" evidence="1">
    <location>
        <begin position="1270"/>
        <end position="1346"/>
    </location>
</feature>
<feature type="domain" description="Reverse transcriptase" evidence="2">
    <location>
        <begin position="481"/>
        <end position="663"/>
    </location>
</feature>
<dbReference type="SUPFAM" id="SSF56672">
    <property type="entry name" value="DNA/RNA polymerases"/>
    <property type="match status" value="1"/>
</dbReference>
<dbReference type="InterPro" id="IPR050951">
    <property type="entry name" value="Retrovirus_Pol_polyprotein"/>
</dbReference>
<gene>
    <name evidence="4" type="ORF">MCOR_52279</name>
</gene>
<keyword evidence="5" id="KW-1185">Reference proteome</keyword>
<dbReference type="FunFam" id="3.30.420.10:FF:000063">
    <property type="entry name" value="Retrovirus-related Pol polyprotein from transposon 297-like Protein"/>
    <property type="match status" value="1"/>
</dbReference>
<reference evidence="4 5" key="1">
    <citation type="submission" date="2020-06" db="EMBL/GenBank/DDBJ databases">
        <authorList>
            <person name="Li R."/>
            <person name="Bekaert M."/>
        </authorList>
    </citation>
    <scope>NUCLEOTIDE SEQUENCE [LARGE SCALE GENOMIC DNA]</scope>
    <source>
        <strain evidence="5">wild</strain>
    </source>
</reference>
<dbReference type="InterPro" id="IPR001584">
    <property type="entry name" value="Integrase_cat-core"/>
</dbReference>
<dbReference type="CDD" id="cd09274">
    <property type="entry name" value="RNase_HI_RT_Ty3"/>
    <property type="match status" value="1"/>
</dbReference>
<evidence type="ECO:0000259" key="3">
    <source>
        <dbReference type="PROSITE" id="PS50994"/>
    </source>
</evidence>
<dbReference type="InterPro" id="IPR041577">
    <property type="entry name" value="RT_RNaseH_2"/>
</dbReference>
<dbReference type="PROSITE" id="PS50994">
    <property type="entry name" value="INTEGRASE"/>
    <property type="match status" value="1"/>
</dbReference>
<accession>A0A6J8EJT0</accession>
<dbReference type="OrthoDB" id="6089225at2759"/>
<evidence type="ECO:0000313" key="4">
    <source>
        <dbReference type="EMBL" id="CAC5420012.1"/>
    </source>
</evidence>
<organism evidence="4 5">
    <name type="scientific">Mytilus coruscus</name>
    <name type="common">Sea mussel</name>
    <dbReference type="NCBI Taxonomy" id="42192"/>
    <lineage>
        <taxon>Eukaryota</taxon>
        <taxon>Metazoa</taxon>
        <taxon>Spiralia</taxon>
        <taxon>Lophotrochozoa</taxon>
        <taxon>Mollusca</taxon>
        <taxon>Bivalvia</taxon>
        <taxon>Autobranchia</taxon>
        <taxon>Pteriomorphia</taxon>
        <taxon>Mytilida</taxon>
        <taxon>Mytiloidea</taxon>
        <taxon>Mytilidae</taxon>
        <taxon>Mytilinae</taxon>
        <taxon>Mytilus</taxon>
    </lineage>
</organism>
<dbReference type="GO" id="GO:0008270">
    <property type="term" value="F:zinc ion binding"/>
    <property type="evidence" value="ECO:0007669"/>
    <property type="project" value="InterPro"/>
</dbReference>
<dbReference type="Pfam" id="PF00078">
    <property type="entry name" value="RVT_1"/>
    <property type="match status" value="1"/>
</dbReference>
<dbReference type="Gene3D" id="1.10.340.70">
    <property type="match status" value="1"/>
</dbReference>
<dbReference type="InterPro" id="IPR012337">
    <property type="entry name" value="RNaseH-like_sf"/>
</dbReference>
<dbReference type="SMART" id="SM00343">
    <property type="entry name" value="ZnF_C2HC"/>
    <property type="match status" value="2"/>
</dbReference>
<dbReference type="Proteomes" id="UP000507470">
    <property type="component" value="Unassembled WGS sequence"/>
</dbReference>
<dbReference type="Gene3D" id="3.10.10.10">
    <property type="entry name" value="HIV Type 1 Reverse Transcriptase, subunit A, domain 1"/>
    <property type="match status" value="1"/>
</dbReference>
<dbReference type="SUPFAM" id="SSF53098">
    <property type="entry name" value="Ribonuclease H-like"/>
    <property type="match status" value="1"/>
</dbReference>
<evidence type="ECO:0000259" key="2">
    <source>
        <dbReference type="PROSITE" id="PS50878"/>
    </source>
</evidence>
<dbReference type="InterPro" id="IPR000477">
    <property type="entry name" value="RT_dom"/>
</dbReference>
<dbReference type="GO" id="GO:0003676">
    <property type="term" value="F:nucleic acid binding"/>
    <property type="evidence" value="ECO:0007669"/>
    <property type="project" value="InterPro"/>
</dbReference>
<feature type="compositionally biased region" description="Polar residues" evidence="1">
    <location>
        <begin position="1303"/>
        <end position="1312"/>
    </location>
</feature>
<dbReference type="Pfam" id="PF17921">
    <property type="entry name" value="Integrase_H2C2"/>
    <property type="match status" value="1"/>
</dbReference>